<evidence type="ECO:0000313" key="1">
    <source>
        <dbReference type="EMBL" id="GAF68737.1"/>
    </source>
</evidence>
<organism evidence="1">
    <name type="scientific">marine sediment metagenome</name>
    <dbReference type="NCBI Taxonomy" id="412755"/>
    <lineage>
        <taxon>unclassified sequences</taxon>
        <taxon>metagenomes</taxon>
        <taxon>ecological metagenomes</taxon>
    </lineage>
</organism>
<dbReference type="EMBL" id="BARS01006436">
    <property type="protein sequence ID" value="GAF68737.1"/>
    <property type="molecule type" value="Genomic_DNA"/>
</dbReference>
<gene>
    <name evidence="1" type="ORF">S01H1_12528</name>
</gene>
<name>X0RYB8_9ZZZZ</name>
<feature type="non-terminal residue" evidence="1">
    <location>
        <position position="88"/>
    </location>
</feature>
<dbReference type="AlphaFoldDB" id="X0RYB8"/>
<comment type="caution">
    <text evidence="1">The sequence shown here is derived from an EMBL/GenBank/DDBJ whole genome shotgun (WGS) entry which is preliminary data.</text>
</comment>
<proteinExistence type="predicted"/>
<sequence>MTQGDEHVTCYRDLRARYIGVDGKGLALVRHMCCKAKTKWYVIITPMRWELKQEVGTHAVPFVTAQAAIESFREAVKTRMLDGTLTNG</sequence>
<protein>
    <submittedName>
        <fullName evidence="1">Uncharacterized protein</fullName>
    </submittedName>
</protein>
<reference evidence="1" key="1">
    <citation type="journal article" date="2014" name="Front. Microbiol.">
        <title>High frequency of phylogenetically diverse reductive dehalogenase-homologous genes in deep subseafloor sedimentary metagenomes.</title>
        <authorList>
            <person name="Kawai M."/>
            <person name="Futagami T."/>
            <person name="Toyoda A."/>
            <person name="Takaki Y."/>
            <person name="Nishi S."/>
            <person name="Hori S."/>
            <person name="Arai W."/>
            <person name="Tsubouchi T."/>
            <person name="Morono Y."/>
            <person name="Uchiyama I."/>
            <person name="Ito T."/>
            <person name="Fujiyama A."/>
            <person name="Inagaki F."/>
            <person name="Takami H."/>
        </authorList>
    </citation>
    <scope>NUCLEOTIDE SEQUENCE</scope>
    <source>
        <strain evidence="1">Expedition CK06-06</strain>
    </source>
</reference>
<accession>X0RYB8</accession>